<dbReference type="Pfam" id="PF17802">
    <property type="entry name" value="SpaA"/>
    <property type="match status" value="1"/>
</dbReference>
<sequence>MKSLIKKLAAVLIAVATTLGFAGLGALTASAAGDRSITVNTVVGFAGELKLYKMFSAANVSPTQDKDGNLSIDYTLEDKWKPFFTSGEAGTTIANDTNLSANAAKYIRGLNDTQLADFARKAVIWAETNKIDVDKQSGTIATDARAYTFTDLGLGYYLIAPDKKQQTVDGTYNPLLVNVTDEKNDVSIQLKHEYPTIDKTVDEKPATDKNIGDTVEYTLKSTVAANMADYTEGYVFTFHDTLSKGLDLVPNAADDSVTDVQQFTPTVKIIGAGTNGADVPLTKGTDFTVSVTENKDDKDNPDLKTSTTIKVILTDLKNKHSEAAGKEITVTYSAKINANAVSGSTGNKNSAQIEYSNDPSSNQTGKSVPSEVEVHTFEFTIDKYTGRIYNESSERLAGAKFKVYRESDTTDLNKSTFDETKDTLLKFSQTQTGSGSAELKVKYAEKQDADGLSEMTTPASGRINVSGLAAGVYWVKETAAPKGYNQLKNAIKVVIDATYDTDTDGNVTGTHTGKLTGWKITYTLDGNTKDGTGEHPVLPVENKNGLVLPSTGGWGTMLFTVIGVLVVALGTVWYVKSGRKDSAK</sequence>
<keyword evidence="1" id="KW-0134">Cell wall</keyword>
<keyword evidence="4" id="KW-0572">Peptidoglycan-anchor</keyword>
<evidence type="ECO:0000256" key="5">
    <source>
        <dbReference type="SAM" id="MobiDB-lite"/>
    </source>
</evidence>
<dbReference type="InterPro" id="IPR019931">
    <property type="entry name" value="LPXTG_anchor"/>
</dbReference>
<dbReference type="Pfam" id="PF00746">
    <property type="entry name" value="Gram_pos_anchor"/>
    <property type="match status" value="1"/>
</dbReference>
<keyword evidence="6" id="KW-0812">Transmembrane</keyword>
<dbReference type="Gene3D" id="2.60.40.740">
    <property type="match status" value="1"/>
</dbReference>
<dbReference type="InterPro" id="IPR026466">
    <property type="entry name" value="Fim_isopep_form_D2_dom"/>
</dbReference>
<keyword evidence="6" id="KW-0472">Membrane</keyword>
<keyword evidence="11" id="KW-1185">Reference proteome</keyword>
<name>A0ABS9VX29_9BIFI</name>
<proteinExistence type="predicted"/>
<evidence type="ECO:0000256" key="6">
    <source>
        <dbReference type="SAM" id="Phobius"/>
    </source>
</evidence>
<dbReference type="NCBIfam" id="NF033902">
    <property type="entry name" value="iso_D2_wall_anc"/>
    <property type="match status" value="1"/>
</dbReference>
<dbReference type="InterPro" id="IPR041033">
    <property type="entry name" value="SpaA_PFL_dom_1"/>
</dbReference>
<dbReference type="EMBL" id="JAFEJT020000049">
    <property type="protein sequence ID" value="MCH9276661.1"/>
    <property type="molecule type" value="Genomic_DNA"/>
</dbReference>
<feature type="chain" id="PRO_5046899715" evidence="7">
    <location>
        <begin position="32"/>
        <end position="584"/>
    </location>
</feature>
<evidence type="ECO:0000313" key="10">
    <source>
        <dbReference type="EMBL" id="MCH9276661.1"/>
    </source>
</evidence>
<reference evidence="10 11" key="1">
    <citation type="journal article" date="2021" name="Environ. Microbiol.">
        <title>Genetic insights into the dark matter of the mammalian gut microbiota through targeted genome reconstruction.</title>
        <authorList>
            <person name="Lugli G.A."/>
            <person name="Alessandri G."/>
            <person name="Milani C."/>
            <person name="Viappiani A."/>
            <person name="Fontana F."/>
            <person name="Tarracchini C."/>
            <person name="Mancabelli L."/>
            <person name="Argentini C."/>
            <person name="Ruiz L."/>
            <person name="Margolles A."/>
            <person name="van Sinderen D."/>
            <person name="Turroni F."/>
            <person name="Ventura M."/>
        </authorList>
    </citation>
    <scope>NUCLEOTIDE SEQUENCE [LARGE SCALE GENOMIC DNA]</scope>
    <source>
        <strain evidence="10 11">MA1</strain>
    </source>
</reference>
<evidence type="ECO:0000256" key="4">
    <source>
        <dbReference type="ARBA" id="ARBA00023088"/>
    </source>
</evidence>
<protein>
    <submittedName>
        <fullName evidence="10">SpaH/EbpB family LPXTG-anchored major pilin</fullName>
    </submittedName>
</protein>
<feature type="region of interest" description="Disordered" evidence="5">
    <location>
        <begin position="343"/>
        <end position="369"/>
    </location>
</feature>
<dbReference type="Gene3D" id="2.60.40.10">
    <property type="entry name" value="Immunoglobulins"/>
    <property type="match status" value="1"/>
</dbReference>
<feature type="compositionally biased region" description="Polar residues" evidence="5">
    <location>
        <begin position="343"/>
        <end position="367"/>
    </location>
</feature>
<dbReference type="NCBIfam" id="TIGR04226">
    <property type="entry name" value="RrgB_K2N_iso_D2"/>
    <property type="match status" value="1"/>
</dbReference>
<feature type="signal peptide" evidence="7">
    <location>
        <begin position="1"/>
        <end position="31"/>
    </location>
</feature>
<organism evidence="10 11">
    <name type="scientific">Bifidobacterium amazonense</name>
    <dbReference type="NCBI Taxonomy" id="2809027"/>
    <lineage>
        <taxon>Bacteria</taxon>
        <taxon>Bacillati</taxon>
        <taxon>Actinomycetota</taxon>
        <taxon>Actinomycetes</taxon>
        <taxon>Bifidobacteriales</taxon>
        <taxon>Bifidobacteriaceae</taxon>
        <taxon>Bifidobacterium</taxon>
    </lineage>
</organism>
<keyword evidence="6" id="KW-1133">Transmembrane helix</keyword>
<evidence type="ECO:0000256" key="7">
    <source>
        <dbReference type="SAM" id="SignalP"/>
    </source>
</evidence>
<dbReference type="Proteomes" id="UP000710815">
    <property type="component" value="Unassembled WGS sequence"/>
</dbReference>
<evidence type="ECO:0000313" key="11">
    <source>
        <dbReference type="Proteomes" id="UP000710815"/>
    </source>
</evidence>
<evidence type="ECO:0000256" key="3">
    <source>
        <dbReference type="ARBA" id="ARBA00022729"/>
    </source>
</evidence>
<reference evidence="10 11" key="2">
    <citation type="journal article" date="2021" name="Syst. Appl. Microbiol.">
        <title>Phylogenetic classification of ten novel species belonging to the genus Bifidobacterium comprising B. phasiani sp. nov., B. pongonis sp. nov., B. saguinibicoloris sp. nov., B. colobi sp. nov., B. simiiventris sp. nov., B. santillanense sp. nov., B. miconis sp. nov., B. amazonense sp. nov., B. pluvialisilvae sp. nov., and B. miconisargentati sp. nov.</title>
        <authorList>
            <person name="Lugli G.A."/>
            <person name="Calvete-Torre I."/>
            <person name="Alessandri G."/>
            <person name="Milani C."/>
            <person name="Turroni F."/>
            <person name="Laiolo P."/>
            <person name="Ossiprandi M.C."/>
            <person name="Margolles A."/>
            <person name="Ruiz L."/>
            <person name="Ventura M."/>
        </authorList>
    </citation>
    <scope>NUCLEOTIDE SEQUENCE [LARGE SCALE GENOMIC DNA]</scope>
    <source>
        <strain evidence="10 11">MA1</strain>
    </source>
</reference>
<dbReference type="InterPro" id="IPR013783">
    <property type="entry name" value="Ig-like_fold"/>
</dbReference>
<evidence type="ECO:0000259" key="9">
    <source>
        <dbReference type="Pfam" id="PF17802"/>
    </source>
</evidence>
<feature type="domain" description="Gram-positive cocci surface proteins LPxTG" evidence="8">
    <location>
        <begin position="546"/>
        <end position="581"/>
    </location>
</feature>
<accession>A0ABS9VX29</accession>
<gene>
    <name evidence="10" type="ORF">JS533_010330</name>
</gene>
<keyword evidence="3 7" id="KW-0732">Signal</keyword>
<dbReference type="RefSeq" id="WP_241514370.1">
    <property type="nucleotide sequence ID" value="NZ_JAFEJT020000049.1"/>
</dbReference>
<evidence type="ECO:0000259" key="8">
    <source>
        <dbReference type="Pfam" id="PF00746"/>
    </source>
</evidence>
<evidence type="ECO:0000256" key="2">
    <source>
        <dbReference type="ARBA" id="ARBA00022525"/>
    </source>
</evidence>
<dbReference type="InterPro" id="IPR048052">
    <property type="entry name" value="FM1-like"/>
</dbReference>
<feature type="domain" description="SpaA-like prealbumin fold" evidence="9">
    <location>
        <begin position="391"/>
        <end position="499"/>
    </location>
</feature>
<comment type="caution">
    <text evidence="10">The sequence shown here is derived from an EMBL/GenBank/DDBJ whole genome shotgun (WGS) entry which is preliminary data.</text>
</comment>
<keyword evidence="2" id="KW-0964">Secreted</keyword>
<feature type="transmembrane region" description="Helical" evidence="6">
    <location>
        <begin position="554"/>
        <end position="575"/>
    </location>
</feature>
<evidence type="ECO:0000256" key="1">
    <source>
        <dbReference type="ARBA" id="ARBA00022512"/>
    </source>
</evidence>